<evidence type="ECO:0000313" key="2">
    <source>
        <dbReference type="Proteomes" id="UP000611215"/>
    </source>
</evidence>
<protein>
    <recommendedName>
        <fullName evidence="3">DUF2642 domain-containing protein</fullName>
    </recommendedName>
</protein>
<evidence type="ECO:0000313" key="1">
    <source>
        <dbReference type="EMBL" id="MBF8150138.1"/>
    </source>
</evidence>
<dbReference type="Proteomes" id="UP000611215">
    <property type="component" value="Unassembled WGS sequence"/>
</dbReference>
<dbReference type="RefSeq" id="WP_195871410.1">
    <property type="nucleotide sequence ID" value="NZ_JADOET010000007.1"/>
</dbReference>
<dbReference type="EMBL" id="JADOET010000007">
    <property type="protein sequence ID" value="MBF8150138.1"/>
    <property type="molecule type" value="Genomic_DNA"/>
</dbReference>
<proteinExistence type="predicted"/>
<accession>A0ABS0EIQ3</accession>
<name>A0ABS0EIQ3_9FLAO</name>
<gene>
    <name evidence="1" type="ORF">ITJ86_09535</name>
</gene>
<organism evidence="1 2">
    <name type="scientific">Winogradskyella marina</name>
    <dbReference type="NCBI Taxonomy" id="2785530"/>
    <lineage>
        <taxon>Bacteria</taxon>
        <taxon>Pseudomonadati</taxon>
        <taxon>Bacteroidota</taxon>
        <taxon>Flavobacteriia</taxon>
        <taxon>Flavobacteriales</taxon>
        <taxon>Flavobacteriaceae</taxon>
        <taxon>Winogradskyella</taxon>
    </lineage>
</organism>
<sequence>MNYSTPSCVIQKENIPQLRFSNDEVLQSLKKQKLRTHYLERATQLGNLLKTKVKIYFKDNTNRLMSVNTTIWAVTSDFVILKQGVTIPKHSVVYVE</sequence>
<comment type="caution">
    <text evidence="1">The sequence shown here is derived from an EMBL/GenBank/DDBJ whole genome shotgun (WGS) entry which is preliminary data.</text>
</comment>
<keyword evidence="2" id="KW-1185">Reference proteome</keyword>
<reference evidence="1 2" key="1">
    <citation type="submission" date="2020-11" db="EMBL/GenBank/DDBJ databases">
        <title>Winogradskyella marina sp. nov., isolated from marine sediment.</title>
        <authorList>
            <person name="Bo J."/>
            <person name="Wang S."/>
            <person name="Song X."/>
            <person name="Du Z."/>
        </authorList>
    </citation>
    <scope>NUCLEOTIDE SEQUENCE [LARGE SCALE GENOMIC DNA]</scope>
    <source>
        <strain evidence="1 2">F6397</strain>
    </source>
</reference>
<evidence type="ECO:0008006" key="3">
    <source>
        <dbReference type="Google" id="ProtNLM"/>
    </source>
</evidence>